<dbReference type="Gene3D" id="3.30.2310.20">
    <property type="entry name" value="RelE-like"/>
    <property type="match status" value="1"/>
</dbReference>
<gene>
    <name evidence="1" type="ORF">DIT68_15770</name>
</gene>
<dbReference type="EMBL" id="QFRJ01000021">
    <property type="protein sequence ID" value="PWH81251.1"/>
    <property type="molecule type" value="Genomic_DNA"/>
</dbReference>
<evidence type="ECO:0008006" key="3">
    <source>
        <dbReference type="Google" id="ProtNLM"/>
    </source>
</evidence>
<keyword evidence="2" id="KW-1185">Reference proteome</keyword>
<proteinExistence type="predicted"/>
<dbReference type="Proteomes" id="UP000245370">
    <property type="component" value="Unassembled WGS sequence"/>
</dbReference>
<reference evidence="1 2" key="2">
    <citation type="submission" date="2018-05" db="EMBL/GenBank/DDBJ databases">
        <authorList>
            <person name="Lanie J.A."/>
            <person name="Ng W.-L."/>
            <person name="Kazmierczak K.M."/>
            <person name="Andrzejewski T.M."/>
            <person name="Davidsen T.M."/>
            <person name="Wayne K.J."/>
            <person name="Tettelin H."/>
            <person name="Glass J.I."/>
            <person name="Rusch D."/>
            <person name="Podicherti R."/>
            <person name="Tsui H.-C.T."/>
            <person name="Winkler M.E."/>
        </authorList>
    </citation>
    <scope>NUCLEOTIDE SEQUENCE [LARGE SCALE GENOMIC DNA]</scope>
    <source>
        <strain evidence="1 2">C305</strain>
    </source>
</reference>
<dbReference type="OrthoDB" id="595476at2"/>
<sequence length="101" mass="12131">MKHKFNVEANDHVYGDIQEAVNFYNQKKDSLGTRFYNSAKREMNSLKNDALLYQIRYENVRCVRVKNFPYLIHYIVNQKTKTVRIYSIVSMHKDPNANWVR</sequence>
<accession>A0A2U2X0F3</accession>
<comment type="caution">
    <text evidence="1">The sequence shown here is derived from an EMBL/GenBank/DDBJ whole genome shotgun (WGS) entry which is preliminary data.</text>
</comment>
<dbReference type="InterPro" id="IPR035093">
    <property type="entry name" value="RelE/ParE_toxin_dom_sf"/>
</dbReference>
<dbReference type="RefSeq" id="WP_109360792.1">
    <property type="nucleotide sequence ID" value="NZ_QFRJ01000021.1"/>
</dbReference>
<dbReference type="AlphaFoldDB" id="A0A2U2X0F3"/>
<protein>
    <recommendedName>
        <fullName evidence="3">Type II toxin-antitoxin system RelE/ParE family toxin</fullName>
    </recommendedName>
</protein>
<reference evidence="1 2" key="1">
    <citation type="submission" date="2018-05" db="EMBL/GenBank/DDBJ databases">
        <title>Brumimicrobium oceani sp. nov., isolated from coastal sediment.</title>
        <authorList>
            <person name="Kou Y."/>
        </authorList>
    </citation>
    <scope>NUCLEOTIDE SEQUENCE [LARGE SCALE GENOMIC DNA]</scope>
    <source>
        <strain evidence="1 2">C305</strain>
    </source>
</reference>
<name>A0A2U2X0F3_9FLAO</name>
<evidence type="ECO:0000313" key="2">
    <source>
        <dbReference type="Proteomes" id="UP000245370"/>
    </source>
</evidence>
<organism evidence="1 2">
    <name type="scientific">Brumimicrobium oceani</name>
    <dbReference type="NCBI Taxonomy" id="2100725"/>
    <lineage>
        <taxon>Bacteria</taxon>
        <taxon>Pseudomonadati</taxon>
        <taxon>Bacteroidota</taxon>
        <taxon>Flavobacteriia</taxon>
        <taxon>Flavobacteriales</taxon>
        <taxon>Crocinitomicaceae</taxon>
        <taxon>Brumimicrobium</taxon>
    </lineage>
</organism>
<evidence type="ECO:0000313" key="1">
    <source>
        <dbReference type="EMBL" id="PWH81251.1"/>
    </source>
</evidence>